<protein>
    <submittedName>
        <fullName evidence="1">Uncharacterized protein</fullName>
    </submittedName>
</protein>
<gene>
    <name evidence="1" type="ORF">DES43_1465</name>
</gene>
<sequence>MRHGKLLSRLDALESKLISPLQRRLETLTPADRAAYETWKRERIAWSRQFAPGEQFAAYLRTGRGGPQLARHVERQLFPGAQIITSNDNIADAAEKYRRALEGVER</sequence>
<dbReference type="RefSeq" id="WP_133676182.1">
    <property type="nucleotide sequence ID" value="NZ_SNZF01000046.1"/>
</dbReference>
<proteinExistence type="predicted"/>
<comment type="caution">
    <text evidence="1">The sequence shown here is derived from an EMBL/GenBank/DDBJ whole genome shotgun (WGS) entry which is preliminary data.</text>
</comment>
<dbReference type="EMBL" id="SNZF01000046">
    <property type="protein sequence ID" value="TDR30315.1"/>
    <property type="molecule type" value="Genomic_DNA"/>
</dbReference>
<name>A0A4R6Y697_9HYPH</name>
<reference evidence="1 2" key="1">
    <citation type="submission" date="2019-03" db="EMBL/GenBank/DDBJ databases">
        <title>Genomic Encyclopedia of Type Strains, Phase IV (KMG-IV): sequencing the most valuable type-strain genomes for metagenomic binning, comparative biology and taxonomic classification.</title>
        <authorList>
            <person name="Goeker M."/>
        </authorList>
    </citation>
    <scope>NUCLEOTIDE SEQUENCE [LARGE SCALE GENOMIC DNA]</scope>
    <source>
        <strain evidence="1 2">DSM 11603</strain>
    </source>
</reference>
<organism evidence="1 2">
    <name type="scientific">Aquamicrobium defluvii</name>
    <dbReference type="NCBI Taxonomy" id="69279"/>
    <lineage>
        <taxon>Bacteria</taxon>
        <taxon>Pseudomonadati</taxon>
        <taxon>Pseudomonadota</taxon>
        <taxon>Alphaproteobacteria</taxon>
        <taxon>Hyphomicrobiales</taxon>
        <taxon>Phyllobacteriaceae</taxon>
        <taxon>Aquamicrobium</taxon>
    </lineage>
</organism>
<evidence type="ECO:0000313" key="1">
    <source>
        <dbReference type="EMBL" id="TDR30315.1"/>
    </source>
</evidence>
<accession>A0A4R6Y697</accession>
<dbReference type="AlphaFoldDB" id="A0A4R6Y697"/>
<evidence type="ECO:0000313" key="2">
    <source>
        <dbReference type="Proteomes" id="UP000294958"/>
    </source>
</evidence>
<keyword evidence="2" id="KW-1185">Reference proteome</keyword>
<dbReference type="Proteomes" id="UP000294958">
    <property type="component" value="Unassembled WGS sequence"/>
</dbReference>